<evidence type="ECO:0000313" key="2">
    <source>
        <dbReference type="EMBL" id="MWV56100.1"/>
    </source>
</evidence>
<dbReference type="RefSeq" id="WP_154608229.1">
    <property type="nucleotide sequence ID" value="NZ_CP072115.1"/>
</dbReference>
<evidence type="ECO:0000313" key="1">
    <source>
        <dbReference type="EMBL" id="MTB64112.1"/>
    </source>
</evidence>
<proteinExistence type="predicted"/>
<organism evidence="2 4">
    <name type="scientific">Streptococcus zhangguiae</name>
    <dbReference type="NCBI Taxonomy" id="2664091"/>
    <lineage>
        <taxon>Bacteria</taxon>
        <taxon>Bacillati</taxon>
        <taxon>Bacillota</taxon>
        <taxon>Bacilli</taxon>
        <taxon>Lactobacillales</taxon>
        <taxon>Streptococcaceae</taxon>
        <taxon>Streptococcus</taxon>
    </lineage>
</organism>
<sequence>MDKQFNDFLKQLTPETISSIVNKAQTTLDDSREEFKENPSTNLGNQVCVISTWISLGLLEEYHEWLQK</sequence>
<protein>
    <submittedName>
        <fullName evidence="2">Uncharacterized protein</fullName>
    </submittedName>
</protein>
<reference evidence="2 4" key="1">
    <citation type="submission" date="2019-10" db="EMBL/GenBank/DDBJ databases">
        <title>Streptococcis sp, isolated from the respiratory tract of Marmot.</title>
        <authorList>
            <person name="Zhang G."/>
        </authorList>
    </citation>
    <scope>NUCLEOTIDE SEQUENCE [LARGE SCALE GENOMIC DNA]</scope>
    <source>
        <strain evidence="4">zg-70</strain>
        <strain evidence="2">Zg-70</strain>
    </source>
</reference>
<keyword evidence="3" id="KW-1185">Reference proteome</keyword>
<reference evidence="1 3" key="2">
    <citation type="submission" date="2019-11" db="EMBL/GenBank/DDBJ databases">
        <title>Streptococcis sp. isolated from the respiratory tract of Marmot.</title>
        <authorList>
            <person name="Zhang G."/>
        </authorList>
    </citation>
    <scope>NUCLEOTIDE SEQUENCE [LARGE SCALE GENOMIC DNA]</scope>
    <source>
        <strain evidence="1">Zg-86</strain>
        <strain evidence="3">zg-86</strain>
    </source>
</reference>
<name>A0A6I4RE62_9STRE</name>
<evidence type="ECO:0000313" key="3">
    <source>
        <dbReference type="Proteomes" id="UP000435060"/>
    </source>
</evidence>
<evidence type="ECO:0000313" key="4">
    <source>
        <dbReference type="Proteomes" id="UP000435423"/>
    </source>
</evidence>
<comment type="caution">
    <text evidence="2">The sequence shown here is derived from an EMBL/GenBank/DDBJ whole genome shotgun (WGS) entry which is preliminary data.</text>
</comment>
<dbReference type="Proteomes" id="UP000435060">
    <property type="component" value="Unassembled WGS sequence"/>
</dbReference>
<dbReference type="AlphaFoldDB" id="A0A6I4RE62"/>
<dbReference type="Proteomes" id="UP000435423">
    <property type="component" value="Unassembled WGS sequence"/>
</dbReference>
<gene>
    <name evidence="1" type="ORF">GGG87_03730</name>
    <name evidence="2" type="ORF">GGH11_03770</name>
</gene>
<dbReference type="EMBL" id="WLCG01000004">
    <property type="protein sequence ID" value="MTB64112.1"/>
    <property type="molecule type" value="Genomic_DNA"/>
</dbReference>
<accession>A0A6I4RE62</accession>
<dbReference type="EMBL" id="WUBJ01000004">
    <property type="protein sequence ID" value="MWV56100.1"/>
    <property type="molecule type" value="Genomic_DNA"/>
</dbReference>